<name>A0A1Y6DA46_9GAMM</name>
<dbReference type="AlphaFoldDB" id="A0A1Y6DA46"/>
<dbReference type="STRING" id="1760988.SAMN02949497_4652"/>
<organism evidence="1 2">
    <name type="scientific">Methylomagnum ishizawai</name>
    <dbReference type="NCBI Taxonomy" id="1760988"/>
    <lineage>
        <taxon>Bacteria</taxon>
        <taxon>Pseudomonadati</taxon>
        <taxon>Pseudomonadota</taxon>
        <taxon>Gammaproteobacteria</taxon>
        <taxon>Methylococcales</taxon>
        <taxon>Methylococcaceae</taxon>
        <taxon>Methylomagnum</taxon>
    </lineage>
</organism>
<gene>
    <name evidence="1" type="ORF">SAMN02949497_4652</name>
</gene>
<dbReference type="OrthoDB" id="7069173at2"/>
<evidence type="ECO:0008006" key="3">
    <source>
        <dbReference type="Google" id="ProtNLM"/>
    </source>
</evidence>
<proteinExistence type="predicted"/>
<evidence type="ECO:0000313" key="2">
    <source>
        <dbReference type="Proteomes" id="UP000192923"/>
    </source>
</evidence>
<sequence length="109" mass="12203">MLTRKTPPLTRPSHRPVSFDWVERAARLPGKSLHVALSILWAAAIDSAPVVRVSRSALDRFSVSRDACYDALRHMEDAGLVRVKRLSGRRTVVTLLDRDGSPMRMVPQT</sequence>
<protein>
    <recommendedName>
        <fullName evidence="3">Helix-turn-helix domain-containing protein</fullName>
    </recommendedName>
</protein>
<accession>A0A1Y6DA46</accession>
<keyword evidence="2" id="KW-1185">Reference proteome</keyword>
<dbReference type="Proteomes" id="UP000192923">
    <property type="component" value="Unassembled WGS sequence"/>
</dbReference>
<reference evidence="1 2" key="1">
    <citation type="submission" date="2016-12" db="EMBL/GenBank/DDBJ databases">
        <authorList>
            <person name="Song W.-J."/>
            <person name="Kurnit D.M."/>
        </authorList>
    </citation>
    <scope>NUCLEOTIDE SEQUENCE [LARGE SCALE GENOMIC DNA]</scope>
    <source>
        <strain evidence="1 2">175</strain>
    </source>
</reference>
<dbReference type="EMBL" id="FXAM01000001">
    <property type="protein sequence ID" value="SMF97232.1"/>
    <property type="molecule type" value="Genomic_DNA"/>
</dbReference>
<evidence type="ECO:0000313" key="1">
    <source>
        <dbReference type="EMBL" id="SMF97232.1"/>
    </source>
</evidence>
<dbReference type="RefSeq" id="WP_085216040.1">
    <property type="nucleotide sequence ID" value="NZ_FXAM01000001.1"/>
</dbReference>